<dbReference type="EMBL" id="LT629760">
    <property type="protein sequence ID" value="SDS81363.1"/>
    <property type="molecule type" value="Genomic_DNA"/>
</dbReference>
<proteinExistence type="predicted"/>
<reference evidence="1 2" key="1">
    <citation type="submission" date="2016-10" db="EMBL/GenBank/DDBJ databases">
        <authorList>
            <person name="Varghese N."/>
            <person name="Submissions S."/>
        </authorList>
    </citation>
    <scope>NUCLEOTIDE SEQUENCE [LARGE SCALE GENOMIC DNA]</scope>
    <source>
        <strain evidence="1 2">BS3111</strain>
    </source>
</reference>
<evidence type="ECO:0000313" key="1">
    <source>
        <dbReference type="EMBL" id="SDS81363.1"/>
    </source>
</evidence>
<evidence type="ECO:0000313" key="2">
    <source>
        <dbReference type="Proteomes" id="UP000183126"/>
    </source>
</evidence>
<organism evidence="1 2">
    <name type="scientific">Pseudomonas trivialis</name>
    <dbReference type="NCBI Taxonomy" id="200450"/>
    <lineage>
        <taxon>Bacteria</taxon>
        <taxon>Pseudomonadati</taxon>
        <taxon>Pseudomonadota</taxon>
        <taxon>Gammaproteobacteria</taxon>
        <taxon>Pseudomonadales</taxon>
        <taxon>Pseudomonadaceae</taxon>
        <taxon>Pseudomonas</taxon>
    </lineage>
</organism>
<protein>
    <submittedName>
        <fullName evidence="1">Uncharacterized protein</fullName>
    </submittedName>
</protein>
<keyword evidence="2" id="KW-1185">Reference proteome</keyword>
<name>A0ABY0UK77_9PSED</name>
<accession>A0ABY0UK77</accession>
<dbReference type="Proteomes" id="UP000183126">
    <property type="component" value="Chromosome I"/>
</dbReference>
<sequence length="40" mass="4419">MTCFGARAAMLPIWDSEVFTAGHSIETSVQPNNKSATRHR</sequence>
<gene>
    <name evidence="1" type="ORF">SAMN04490205_3727</name>
</gene>